<feature type="domain" description="AB hydrolase-1" evidence="2">
    <location>
        <begin position="27"/>
        <end position="254"/>
    </location>
</feature>
<evidence type="ECO:0000256" key="1">
    <source>
        <dbReference type="ARBA" id="ARBA00022801"/>
    </source>
</evidence>
<evidence type="ECO:0000259" key="2">
    <source>
        <dbReference type="Pfam" id="PF12697"/>
    </source>
</evidence>
<name>U5QF67_GLOK1</name>
<organism evidence="3 4">
    <name type="scientific">Gloeobacter kilaueensis (strain ATCC BAA-2537 / CCAP 1431/1 / ULC 316 / JS1)</name>
    <dbReference type="NCBI Taxonomy" id="1183438"/>
    <lineage>
        <taxon>Bacteria</taxon>
        <taxon>Bacillati</taxon>
        <taxon>Cyanobacteriota</taxon>
        <taxon>Cyanophyceae</taxon>
        <taxon>Gloeobacterales</taxon>
        <taxon>Gloeobacteraceae</taxon>
        <taxon>Gloeobacter</taxon>
    </lineage>
</organism>
<dbReference type="eggNOG" id="COG0596">
    <property type="taxonomic scope" value="Bacteria"/>
</dbReference>
<dbReference type="InterPro" id="IPR000073">
    <property type="entry name" value="AB_hydrolase_1"/>
</dbReference>
<reference evidence="3 4" key="1">
    <citation type="journal article" date="2013" name="PLoS ONE">
        <title>Cultivation and Complete Genome Sequencing of Gloeobacter kilaueensis sp. nov., from a Lava Cave in Kilauea Caldera, Hawai'i.</title>
        <authorList>
            <person name="Saw J.H."/>
            <person name="Schatz M."/>
            <person name="Brown M.V."/>
            <person name="Kunkel D.D."/>
            <person name="Foster J.S."/>
            <person name="Shick H."/>
            <person name="Christensen S."/>
            <person name="Hou S."/>
            <person name="Wan X."/>
            <person name="Donachie S.P."/>
        </authorList>
    </citation>
    <scope>NUCLEOTIDE SEQUENCE [LARGE SCALE GENOMIC DNA]</scope>
    <source>
        <strain evidence="4">JS</strain>
    </source>
</reference>
<accession>U5QF67</accession>
<dbReference type="InterPro" id="IPR050266">
    <property type="entry name" value="AB_hydrolase_sf"/>
</dbReference>
<keyword evidence="1 3" id="KW-0378">Hydrolase</keyword>
<dbReference type="GO" id="GO:0016020">
    <property type="term" value="C:membrane"/>
    <property type="evidence" value="ECO:0007669"/>
    <property type="project" value="TreeGrafter"/>
</dbReference>
<dbReference type="InterPro" id="IPR029058">
    <property type="entry name" value="AB_hydrolase_fold"/>
</dbReference>
<gene>
    <name evidence="3" type="ORF">GKIL_1330</name>
</gene>
<dbReference type="HOGENOM" id="CLU_085340_0_0_3"/>
<dbReference type="Gene3D" id="3.40.50.1820">
    <property type="entry name" value="alpha/beta hydrolase"/>
    <property type="match status" value="1"/>
</dbReference>
<dbReference type="PANTHER" id="PTHR43798:SF31">
    <property type="entry name" value="AB HYDROLASE SUPERFAMILY PROTEIN YCLE"/>
    <property type="match status" value="1"/>
</dbReference>
<dbReference type="STRING" id="1183438.GKIL_1330"/>
<evidence type="ECO:0000313" key="4">
    <source>
        <dbReference type="Proteomes" id="UP000017396"/>
    </source>
</evidence>
<keyword evidence="4" id="KW-1185">Reference proteome</keyword>
<proteinExistence type="predicted"/>
<dbReference type="KEGG" id="glj:GKIL_1330"/>
<evidence type="ECO:0000313" key="3">
    <source>
        <dbReference type="EMBL" id="AGY57576.1"/>
    </source>
</evidence>
<dbReference type="AlphaFoldDB" id="U5QF67"/>
<dbReference type="GO" id="GO:0016787">
    <property type="term" value="F:hydrolase activity"/>
    <property type="evidence" value="ECO:0007669"/>
    <property type="project" value="UniProtKB-KW"/>
</dbReference>
<dbReference type="Pfam" id="PF12697">
    <property type="entry name" value="Abhydrolase_6"/>
    <property type="match status" value="1"/>
</dbReference>
<dbReference type="PATRIC" id="fig|1183438.3.peg.1310"/>
<dbReference type="SUPFAM" id="SSF53474">
    <property type="entry name" value="alpha/beta-Hydrolases"/>
    <property type="match status" value="1"/>
</dbReference>
<dbReference type="EMBL" id="CP003587">
    <property type="protein sequence ID" value="AGY57576.1"/>
    <property type="molecule type" value="Genomic_DNA"/>
</dbReference>
<dbReference type="Proteomes" id="UP000017396">
    <property type="component" value="Chromosome"/>
</dbReference>
<dbReference type="PANTHER" id="PTHR43798">
    <property type="entry name" value="MONOACYLGLYCEROL LIPASE"/>
    <property type="match status" value="1"/>
</dbReference>
<dbReference type="RefSeq" id="WP_023172669.1">
    <property type="nucleotide sequence ID" value="NC_022600.1"/>
</dbReference>
<protein>
    <submittedName>
        <fullName evidence="3">Alpha/beta hydrolase fold protein</fullName>
    </submittedName>
</protein>
<sequence>MKKPDCFEVAPGRPLAYHYCSGSAPLVVLIHGALSDRRYWQPQWQFLCDRRLAVLACDLAGHGQSGWARGHLPAHHAQDLAVLLKKLALRKPPLLVGHSYGVTVAVEYARRYPVHGLFALGGGVTGLTPWWEKPFVALLESVGRHSFRLPPVGRAYQKLGLVGSSPATEPFLRQCLPPSHRTPYRAMRDFWDYDGRAGLERITAPVLIAAGEKDPVFTPAMAHTQAALFPAGRAAVIPSCGHLLMIEASDWVNAQIVQMHG</sequence>